<organism evidence="9 10">
    <name type="scientific">Ficedula albicollis</name>
    <name type="common">Collared flycatcher</name>
    <name type="synonym">Muscicapa albicollis</name>
    <dbReference type="NCBI Taxonomy" id="59894"/>
    <lineage>
        <taxon>Eukaryota</taxon>
        <taxon>Metazoa</taxon>
        <taxon>Chordata</taxon>
        <taxon>Craniata</taxon>
        <taxon>Vertebrata</taxon>
        <taxon>Euteleostomi</taxon>
        <taxon>Archelosauria</taxon>
        <taxon>Archosauria</taxon>
        <taxon>Dinosauria</taxon>
        <taxon>Saurischia</taxon>
        <taxon>Theropoda</taxon>
        <taxon>Coelurosauria</taxon>
        <taxon>Aves</taxon>
        <taxon>Neognathae</taxon>
        <taxon>Neoaves</taxon>
        <taxon>Telluraves</taxon>
        <taxon>Australaves</taxon>
        <taxon>Passeriformes</taxon>
        <taxon>Muscicapidae</taxon>
        <taxon>Ficedula</taxon>
    </lineage>
</organism>
<dbReference type="eggNOG" id="KOG2513">
    <property type="taxonomic scope" value="Eukaryota"/>
</dbReference>
<dbReference type="AlphaFoldDB" id="U3K1B9"/>
<feature type="region of interest" description="Disordered" evidence="7">
    <location>
        <begin position="251"/>
        <end position="370"/>
    </location>
</feature>
<dbReference type="InterPro" id="IPR049452">
    <property type="entry name" value="Anoctamin_TM"/>
</dbReference>
<feature type="transmembrane region" description="Helical" evidence="6">
    <location>
        <begin position="14"/>
        <end position="37"/>
    </location>
</feature>
<evidence type="ECO:0000256" key="7">
    <source>
        <dbReference type="SAM" id="MobiDB-lite"/>
    </source>
</evidence>
<keyword evidence="3 6" id="KW-0812">Transmembrane</keyword>
<proteinExistence type="inferred from homology"/>
<dbReference type="PANTHER" id="PTHR12308">
    <property type="entry name" value="ANOCTAMIN"/>
    <property type="match status" value="1"/>
</dbReference>
<feature type="transmembrane region" description="Helical" evidence="6">
    <location>
        <begin position="67"/>
        <end position="84"/>
    </location>
</feature>
<keyword evidence="10" id="KW-1185">Reference proteome</keyword>
<dbReference type="Proteomes" id="UP000016665">
    <property type="component" value="Unplaced"/>
</dbReference>
<reference evidence="9" key="2">
    <citation type="submission" date="2025-09" db="UniProtKB">
        <authorList>
            <consortium name="Ensembl"/>
        </authorList>
    </citation>
    <scope>IDENTIFICATION</scope>
</reference>
<comment type="similarity">
    <text evidence="2 6">Belongs to the anoctamin family.</text>
</comment>
<dbReference type="GO" id="GO:0005254">
    <property type="term" value="F:chloride channel activity"/>
    <property type="evidence" value="ECO:0007669"/>
    <property type="project" value="TreeGrafter"/>
</dbReference>
<dbReference type="InterPro" id="IPR007632">
    <property type="entry name" value="Anoctamin"/>
</dbReference>
<evidence type="ECO:0000256" key="4">
    <source>
        <dbReference type="ARBA" id="ARBA00022989"/>
    </source>
</evidence>
<feature type="compositionally biased region" description="Low complexity" evidence="7">
    <location>
        <begin position="206"/>
        <end position="215"/>
    </location>
</feature>
<dbReference type="GeneTree" id="ENSGT00940000157019"/>
<reference evidence="9" key="1">
    <citation type="submission" date="2025-08" db="UniProtKB">
        <authorList>
            <consortium name="Ensembl"/>
        </authorList>
    </citation>
    <scope>IDENTIFICATION</scope>
</reference>
<evidence type="ECO:0000313" key="10">
    <source>
        <dbReference type="Proteomes" id="UP000016665"/>
    </source>
</evidence>
<dbReference type="Ensembl" id="ENSFALT00000008861.2">
    <property type="protein sequence ID" value="ENSFALP00000008823.2"/>
    <property type="gene ID" value="ENSFALG00000008464.2"/>
</dbReference>
<dbReference type="STRING" id="59894.ENSFALP00000008823"/>
<keyword evidence="5 6" id="KW-0472">Membrane</keyword>
<accession>U3K1B9</accession>
<evidence type="ECO:0000313" key="9">
    <source>
        <dbReference type="Ensembl" id="ENSFALP00000008823.2"/>
    </source>
</evidence>
<keyword evidence="4 6" id="KW-1133">Transmembrane helix</keyword>
<comment type="caution">
    <text evidence="6">Lacks conserved residue(s) required for the propagation of feature annotation.</text>
</comment>
<comment type="subcellular location">
    <subcellularLocation>
        <location evidence="1 6">Membrane</location>
        <topology evidence="1 6">Multi-pass membrane protein</topology>
    </subcellularLocation>
</comment>
<evidence type="ECO:0000256" key="5">
    <source>
        <dbReference type="ARBA" id="ARBA00023136"/>
    </source>
</evidence>
<sequence>QDTFQDYQEMFVQFGYVVLFSSAFPLAAMCALVNNVIEIRSDAFKLCSGLQRPFGQRVQSIGHWQKVMEAMGVLAIVVNCYLIAQCGQLQRLFPWLSPEGAIVSVVVLEHFALLLKYVIQVAIPDIPAWVAEEMAKLEYQRREAFKKHERQAQHHFQQQQRRKREEEERQRHAELQARRERDPARDEATKAEATGQDPAHDKSQAKAKSSAGSSSHGPDKPKRPSSLLATNNVMKLKQIIPLQGKFLSGGTAAGGTATAARSPQSPTGGENKLPGFLSFKFLKSPETKRDAGGTEKVQSPTKPFNPGKLFNFGKSEGLGANGGAATASAAPQPRAGPSADAGTGKSHLNEEGAREEAENRQEEEGGGARL</sequence>
<feature type="compositionally biased region" description="Basic and acidic residues" evidence="7">
    <location>
        <begin position="347"/>
        <end position="363"/>
    </location>
</feature>
<feature type="compositionally biased region" description="Low complexity" evidence="7">
    <location>
        <begin position="323"/>
        <end position="336"/>
    </location>
</feature>
<dbReference type="GO" id="GO:0005886">
    <property type="term" value="C:plasma membrane"/>
    <property type="evidence" value="ECO:0007669"/>
    <property type="project" value="TreeGrafter"/>
</dbReference>
<evidence type="ECO:0000256" key="1">
    <source>
        <dbReference type="ARBA" id="ARBA00004141"/>
    </source>
</evidence>
<feature type="compositionally biased region" description="Basic and acidic residues" evidence="7">
    <location>
        <begin position="163"/>
        <end position="190"/>
    </location>
</feature>
<feature type="domain" description="Anoctamin transmembrane" evidence="8">
    <location>
        <begin position="3"/>
        <end position="136"/>
    </location>
</feature>
<evidence type="ECO:0000259" key="8">
    <source>
        <dbReference type="Pfam" id="PF04547"/>
    </source>
</evidence>
<dbReference type="PANTHER" id="PTHR12308:SF51">
    <property type="entry name" value="ANOCTAMIN-8"/>
    <property type="match status" value="1"/>
</dbReference>
<dbReference type="Pfam" id="PF04547">
    <property type="entry name" value="Anoctamin"/>
    <property type="match status" value="1"/>
</dbReference>
<feature type="compositionally biased region" description="Basic and acidic residues" evidence="7">
    <location>
        <begin position="283"/>
        <end position="293"/>
    </location>
</feature>
<evidence type="ECO:0000256" key="2">
    <source>
        <dbReference type="ARBA" id="ARBA00009671"/>
    </source>
</evidence>
<name>U3K1B9_FICAL</name>
<evidence type="ECO:0000256" key="6">
    <source>
        <dbReference type="RuleBase" id="RU280814"/>
    </source>
</evidence>
<feature type="region of interest" description="Disordered" evidence="7">
    <location>
        <begin position="146"/>
        <end position="226"/>
    </location>
</feature>
<dbReference type="HOGENOM" id="CLU_820257_0_0_1"/>
<evidence type="ECO:0000256" key="3">
    <source>
        <dbReference type="ARBA" id="ARBA00022692"/>
    </source>
</evidence>
<protein>
    <recommendedName>
        <fullName evidence="6">Anoctamin</fullName>
    </recommendedName>
</protein>